<dbReference type="InterPro" id="IPR032986">
    <property type="entry name" value="Robo1_Ig-like3"/>
</dbReference>
<dbReference type="InterPro" id="IPR003598">
    <property type="entry name" value="Ig_sub2"/>
</dbReference>
<evidence type="ECO:0000256" key="5">
    <source>
        <dbReference type="ARBA" id="ARBA00022989"/>
    </source>
</evidence>
<proteinExistence type="predicted"/>
<keyword evidence="8" id="KW-0393">Immunoglobulin domain</keyword>
<evidence type="ECO:0000256" key="2">
    <source>
        <dbReference type="ARBA" id="ARBA00022692"/>
    </source>
</evidence>
<dbReference type="InterPro" id="IPR013098">
    <property type="entry name" value="Ig_I-set"/>
</dbReference>
<feature type="region of interest" description="Disordered" evidence="9">
    <location>
        <begin position="1028"/>
        <end position="1136"/>
    </location>
</feature>
<keyword evidence="6 10" id="KW-0472">Membrane</keyword>
<feature type="domain" description="Ig-like" evidence="11">
    <location>
        <begin position="198"/>
        <end position="282"/>
    </location>
</feature>
<evidence type="ECO:0000256" key="10">
    <source>
        <dbReference type="SAM" id="Phobius"/>
    </source>
</evidence>
<sequence>MDAFRKWSEPFVINGNGIRQDVGNSDNANAKVGDRRNRSKGGEGLNGAKGEFKSDRHVRHQWVICFLLAIVPVLRDEFRAQPQNTRVAAGETALLECGPPRGHPEPTLQWKRNGHVIDLESTKRITLVDGGNLMISDVRQTDQGKYQCVAHNMVGDKESAVATLTVHGKKLFLILIMMMMIIMMTIKLLIIIFFAVKPFFLATPQNQTVLVDQTAEFACRVGGDPAPEILWRRHDGKMPIGRGHILDDKSLRIERVTPQDAATYICHAENGVGVISASATLTVQCNKVKLFHCYSSGFKSSLIRICNETLLSRPLRLGLTDTETHCPVLCQSQYRNRTRSSSSSKGDLIRVHEDRHLREREKRLISFYITARPVFTNFPKDETVSGGSDVSFACSARGAPKPSIFWTREGSQELMFPGNVYQGRYIVSEDGSLHIKQAVKKDEGHYVCSAISQAGASTATVFLQVTPLEEVPPPIIELGPANQTLPLKSTAYLPCRAVGTPTPRVHWHKDGDLVPLGTRITMSSNGTLIVNDLIMADGGLYTCIASSESGNTSWSATLTISSGTTLHKTPDISALPQNPSKPRIVNITSTSVTLTWSPGQEGKSKIIGYNIEYFSSNLNTGWVIAATGVTDDTYTVTELKPDTKYVFLVRAENSHGLSLPGPLSDVAHTTSQNQYSVPQIELIRARDRLNSEILHLREVQPVSSTSVKIMWDILGAADLVEGLYIRYREISNKPEYQMVTVLNAGATSYVLTNLKKYTLYEFFLVPFYKTIEGRPSNVQLATTLEDVPSGPPENVHVGMINMTSAFLNWQPPIKSEQNGELIGYKIQIKSNSSNKVLGQMSINATTTSVTINSLTTGGLYTARVAGLTRAGIGPYSNPAILNMDPGQLTQLPPRTDPSHGGMSVVTETWFLVLMITMVFTIVGGLAAVLYVRRRQAMSKQLGHLSVPVGTANDICQLNKDTLWLERGWRPTNTLQSNDKDCETKLLNNQQMIAPGIVSMAGSEYAEVNLTTFYNTRKQLQAPPEPYATTTLCVGNRSPDSMEGSGQKSNSSDSCMKPDYSNLDSNQEHNQSTLSPSSDNASSSYTDDNAGRSQQYRLNQNDNTQTSQTSMPNWCDMLPPPPEHPPPSGGTGTSGTSLSARMQQQMAFSPHLGKRSVGNDLDGINTTNSQSPPTPPVRVGNNFSSSPTPWNSQVPPHDATTIGNYQQGRYTTLPPQTNPPPVPSFPQGFTHYDFKNQENEYESGSVIYGHQNGLGEEYRGTGYSRPSLPSHHLDLNRGGSLNDEVYRNHKEDMFRNENHYQHENEEWDRKSCDSNTHSELCCSCSESSCLYADTMEYNNQFPGTGGNGCGHNNRNSARNRNNRSPRRRNNRAVSPTYSSDSNYSCIPQRQCGPVNSQERLRHNRSKDKVPSFTRTGGYAQHNSSASNTMSSTGSQRYNKLNSLFNPNGLTDTTTRLSDHRDS</sequence>
<dbReference type="FunFam" id="2.60.40.10:FF:000043">
    <property type="entry name" value="roundabout homolog 2 isoform X2"/>
    <property type="match status" value="1"/>
</dbReference>
<gene>
    <name evidence="13" type="ORF">HICCMSTLAB_LOCUS11477</name>
</gene>
<evidence type="ECO:0000313" key="14">
    <source>
        <dbReference type="Proteomes" id="UP000786811"/>
    </source>
</evidence>
<keyword evidence="14" id="KW-1185">Reference proteome</keyword>
<dbReference type="InterPro" id="IPR003599">
    <property type="entry name" value="Ig_sub"/>
</dbReference>
<feature type="region of interest" description="Disordered" evidence="9">
    <location>
        <begin position="1151"/>
        <end position="1175"/>
    </location>
</feature>
<dbReference type="SMART" id="SM00409">
    <property type="entry name" value="IG"/>
    <property type="match status" value="4"/>
</dbReference>
<feature type="compositionally biased region" description="Basic residues" evidence="9">
    <location>
        <begin position="1359"/>
        <end position="1369"/>
    </location>
</feature>
<dbReference type="FunFam" id="2.60.40.10:FF:001167">
    <property type="entry name" value="Roundabout 2, isoform B"/>
    <property type="match status" value="1"/>
</dbReference>
<dbReference type="GO" id="GO:0098609">
    <property type="term" value="P:cell-cell adhesion"/>
    <property type="evidence" value="ECO:0007669"/>
    <property type="project" value="TreeGrafter"/>
</dbReference>
<feature type="compositionally biased region" description="Polar residues" evidence="9">
    <location>
        <begin position="1061"/>
        <end position="1111"/>
    </location>
</feature>
<feature type="compositionally biased region" description="Polar residues" evidence="9">
    <location>
        <begin position="1043"/>
        <end position="1053"/>
    </location>
</feature>
<name>A0A8J2HNA5_COTCN</name>
<dbReference type="Gene3D" id="2.60.40.10">
    <property type="entry name" value="Immunoglobulins"/>
    <property type="match status" value="7"/>
</dbReference>
<dbReference type="GO" id="GO:0016020">
    <property type="term" value="C:membrane"/>
    <property type="evidence" value="ECO:0007669"/>
    <property type="project" value="UniProtKB-SubCell"/>
</dbReference>
<evidence type="ECO:0000256" key="9">
    <source>
        <dbReference type="SAM" id="MobiDB-lite"/>
    </source>
</evidence>
<feature type="domain" description="Fibronectin type-III" evidence="12">
    <location>
        <begin position="791"/>
        <end position="886"/>
    </location>
</feature>
<dbReference type="SMART" id="SM00060">
    <property type="entry name" value="FN3"/>
    <property type="match status" value="3"/>
</dbReference>
<evidence type="ECO:0000256" key="3">
    <source>
        <dbReference type="ARBA" id="ARBA00022729"/>
    </source>
</evidence>
<feature type="compositionally biased region" description="Low complexity" evidence="9">
    <location>
        <begin position="1421"/>
        <end position="1433"/>
    </location>
</feature>
<feature type="compositionally biased region" description="Polar residues" evidence="9">
    <location>
        <begin position="1434"/>
        <end position="1454"/>
    </location>
</feature>
<feature type="compositionally biased region" description="Pro residues" evidence="9">
    <location>
        <begin position="1117"/>
        <end position="1127"/>
    </location>
</feature>
<feature type="domain" description="Ig-like" evidence="11">
    <location>
        <begin position="473"/>
        <end position="559"/>
    </location>
</feature>
<feature type="transmembrane region" description="Helical" evidence="10">
    <location>
        <begin position="909"/>
        <end position="931"/>
    </location>
</feature>
<comment type="caution">
    <text evidence="13">The sequence shown here is derived from an EMBL/GenBank/DDBJ whole genome shotgun (WGS) entry which is preliminary data.</text>
</comment>
<evidence type="ECO:0000256" key="6">
    <source>
        <dbReference type="ARBA" id="ARBA00023136"/>
    </source>
</evidence>
<evidence type="ECO:0000259" key="12">
    <source>
        <dbReference type="PROSITE" id="PS50853"/>
    </source>
</evidence>
<keyword evidence="7" id="KW-1015">Disulfide bond</keyword>
<dbReference type="Proteomes" id="UP000786811">
    <property type="component" value="Unassembled WGS sequence"/>
</dbReference>
<dbReference type="CDD" id="cd00063">
    <property type="entry name" value="FN3"/>
    <property type="match status" value="3"/>
</dbReference>
<dbReference type="InterPro" id="IPR013783">
    <property type="entry name" value="Ig-like_fold"/>
</dbReference>
<feature type="region of interest" description="Disordered" evidence="9">
    <location>
        <begin position="1344"/>
        <end position="1461"/>
    </location>
</feature>
<dbReference type="GO" id="GO:0035385">
    <property type="term" value="P:Roundabout signaling pathway"/>
    <property type="evidence" value="ECO:0007669"/>
    <property type="project" value="InterPro"/>
</dbReference>
<dbReference type="PANTHER" id="PTHR44170">
    <property type="entry name" value="PROTEIN SIDEKICK"/>
    <property type="match status" value="1"/>
</dbReference>
<feature type="domain" description="Ig-like" evidence="11">
    <location>
        <begin position="72"/>
        <end position="165"/>
    </location>
</feature>
<organism evidence="13 14">
    <name type="scientific">Cotesia congregata</name>
    <name type="common">Parasitoid wasp</name>
    <name type="synonym">Apanteles congregatus</name>
    <dbReference type="NCBI Taxonomy" id="51543"/>
    <lineage>
        <taxon>Eukaryota</taxon>
        <taxon>Metazoa</taxon>
        <taxon>Ecdysozoa</taxon>
        <taxon>Arthropoda</taxon>
        <taxon>Hexapoda</taxon>
        <taxon>Insecta</taxon>
        <taxon>Pterygota</taxon>
        <taxon>Neoptera</taxon>
        <taxon>Endopterygota</taxon>
        <taxon>Hymenoptera</taxon>
        <taxon>Apocrita</taxon>
        <taxon>Ichneumonoidea</taxon>
        <taxon>Braconidae</taxon>
        <taxon>Microgastrinae</taxon>
        <taxon>Cotesia</taxon>
    </lineage>
</organism>
<dbReference type="EMBL" id="CAJNRD030001123">
    <property type="protein sequence ID" value="CAG5103373.1"/>
    <property type="molecule type" value="Genomic_DNA"/>
</dbReference>
<evidence type="ECO:0000256" key="7">
    <source>
        <dbReference type="ARBA" id="ARBA00023157"/>
    </source>
</evidence>
<feature type="domain" description="Ig-like" evidence="11">
    <location>
        <begin position="373"/>
        <end position="466"/>
    </location>
</feature>
<evidence type="ECO:0000256" key="4">
    <source>
        <dbReference type="ARBA" id="ARBA00022737"/>
    </source>
</evidence>
<dbReference type="CDD" id="cd05725">
    <property type="entry name" value="IgI_3_Robo"/>
    <property type="match status" value="1"/>
</dbReference>
<feature type="transmembrane region" description="Helical" evidence="10">
    <location>
        <begin position="171"/>
        <end position="196"/>
    </location>
</feature>
<dbReference type="InterPro" id="IPR003961">
    <property type="entry name" value="FN3_dom"/>
</dbReference>
<dbReference type="FunFam" id="2.60.40.10:FF:000053">
    <property type="entry name" value="Roundabout guidance receptor 1"/>
    <property type="match status" value="1"/>
</dbReference>
<dbReference type="PROSITE" id="PS50853">
    <property type="entry name" value="FN3"/>
    <property type="match status" value="3"/>
</dbReference>
<evidence type="ECO:0000256" key="8">
    <source>
        <dbReference type="ARBA" id="ARBA00023319"/>
    </source>
</evidence>
<feature type="domain" description="Fibronectin type-III" evidence="12">
    <location>
        <begin position="578"/>
        <end position="674"/>
    </location>
</feature>
<evidence type="ECO:0000256" key="1">
    <source>
        <dbReference type="ARBA" id="ARBA00004167"/>
    </source>
</evidence>
<dbReference type="FunFam" id="2.60.40.10:FF:000008">
    <property type="entry name" value="roundabout homolog 2 isoform X2"/>
    <property type="match status" value="2"/>
</dbReference>
<dbReference type="SUPFAM" id="SSF49265">
    <property type="entry name" value="Fibronectin type III"/>
    <property type="match status" value="2"/>
</dbReference>
<keyword evidence="5 10" id="KW-1133">Transmembrane helix</keyword>
<accession>A0A8J2HNA5</accession>
<comment type="subcellular location">
    <subcellularLocation>
        <location evidence="1">Membrane</location>
        <topology evidence="1">Single-pass membrane protein</topology>
    </subcellularLocation>
</comment>
<dbReference type="InterPro" id="IPR036116">
    <property type="entry name" value="FN3_sf"/>
</dbReference>
<keyword evidence="4" id="KW-0677">Repeat</keyword>
<dbReference type="PROSITE" id="PS50835">
    <property type="entry name" value="IG_LIKE"/>
    <property type="match status" value="4"/>
</dbReference>
<dbReference type="Pfam" id="PF00041">
    <property type="entry name" value="fn3"/>
    <property type="match status" value="2"/>
</dbReference>
<dbReference type="GO" id="GO:0016199">
    <property type="term" value="P:axon midline choice point recognition"/>
    <property type="evidence" value="ECO:0007669"/>
    <property type="project" value="InterPro"/>
</dbReference>
<evidence type="ECO:0000259" key="11">
    <source>
        <dbReference type="PROSITE" id="PS50835"/>
    </source>
</evidence>
<keyword evidence="3" id="KW-0732">Signal</keyword>
<feature type="domain" description="Fibronectin type-III" evidence="12">
    <location>
        <begin position="692"/>
        <end position="786"/>
    </location>
</feature>
<feature type="compositionally biased region" description="Polar residues" evidence="9">
    <location>
        <begin position="1372"/>
        <end position="1396"/>
    </location>
</feature>
<dbReference type="PANTHER" id="PTHR44170:SF60">
    <property type="entry name" value="ROUNDABOUT HOMOLOG 1"/>
    <property type="match status" value="1"/>
</dbReference>
<dbReference type="InterPro" id="IPR036179">
    <property type="entry name" value="Ig-like_dom_sf"/>
</dbReference>
<dbReference type="SMART" id="SM00408">
    <property type="entry name" value="IGc2"/>
    <property type="match status" value="4"/>
</dbReference>
<dbReference type="InterPro" id="IPR007110">
    <property type="entry name" value="Ig-like_dom"/>
</dbReference>
<dbReference type="OrthoDB" id="428111at2759"/>
<feature type="region of interest" description="Disordered" evidence="9">
    <location>
        <begin position="16"/>
        <end position="50"/>
    </location>
</feature>
<dbReference type="FunFam" id="2.60.40.10:FF:000028">
    <property type="entry name" value="Neuronal cell adhesion molecule"/>
    <property type="match status" value="1"/>
</dbReference>
<reference evidence="13" key="1">
    <citation type="submission" date="2021-04" db="EMBL/GenBank/DDBJ databases">
        <authorList>
            <person name="Chebbi M.A.C M."/>
        </authorList>
    </citation>
    <scope>NUCLEOTIDE SEQUENCE</scope>
</reference>
<dbReference type="Pfam" id="PF07679">
    <property type="entry name" value="I-set"/>
    <property type="match status" value="4"/>
</dbReference>
<dbReference type="SUPFAM" id="SSF48726">
    <property type="entry name" value="Immunoglobulin"/>
    <property type="match status" value="4"/>
</dbReference>
<protein>
    <submittedName>
        <fullName evidence="13">Similar to sax-3: Protein sax-3 (Caenorhabditis elegans)</fullName>
    </submittedName>
</protein>
<evidence type="ECO:0000313" key="13">
    <source>
        <dbReference type="EMBL" id="CAG5103373.1"/>
    </source>
</evidence>
<keyword evidence="2 10" id="KW-0812">Transmembrane</keyword>
<dbReference type="GO" id="GO:0008046">
    <property type="term" value="F:axon guidance receptor activity"/>
    <property type="evidence" value="ECO:0007669"/>
    <property type="project" value="InterPro"/>
</dbReference>